<keyword evidence="3 5" id="KW-0663">Pyridoxal phosphate</keyword>
<evidence type="ECO:0000256" key="1">
    <source>
        <dbReference type="ARBA" id="ARBA00001933"/>
    </source>
</evidence>
<proteinExistence type="inferred from homology"/>
<evidence type="ECO:0000256" key="3">
    <source>
        <dbReference type="ARBA" id="ARBA00022898"/>
    </source>
</evidence>
<dbReference type="SUPFAM" id="SSF53383">
    <property type="entry name" value="PLP-dependent transferases"/>
    <property type="match status" value="1"/>
</dbReference>
<evidence type="ECO:0000313" key="7">
    <source>
        <dbReference type="EMBL" id="HGZ42642.1"/>
    </source>
</evidence>
<dbReference type="InterPro" id="IPR011166">
    <property type="entry name" value="Beta-eliminating_lyase"/>
</dbReference>
<dbReference type="Pfam" id="PF01212">
    <property type="entry name" value="Beta_elim_lyase"/>
    <property type="match status" value="1"/>
</dbReference>
<evidence type="ECO:0000256" key="2">
    <source>
        <dbReference type="ARBA" id="ARBA00009721"/>
    </source>
</evidence>
<feature type="domain" description="Aromatic amino acid beta-eliminating lyase/threonine aldolase" evidence="6">
    <location>
        <begin position="46"/>
        <end position="422"/>
    </location>
</feature>
<gene>
    <name evidence="7" type="ORF">ENR23_04310</name>
</gene>
<organism evidence="7">
    <name type="scientific">Eiseniibacteriota bacterium</name>
    <dbReference type="NCBI Taxonomy" id="2212470"/>
    <lineage>
        <taxon>Bacteria</taxon>
        <taxon>Candidatus Eiseniibacteriota</taxon>
    </lineage>
</organism>
<dbReference type="PANTHER" id="PTHR32325:SF4">
    <property type="entry name" value="TRYPTOPHANASE"/>
    <property type="match status" value="1"/>
</dbReference>
<dbReference type="GO" id="GO:0009034">
    <property type="term" value="F:tryptophanase activity"/>
    <property type="evidence" value="ECO:0007669"/>
    <property type="project" value="UniProtKB-EC"/>
</dbReference>
<dbReference type="AlphaFoldDB" id="A0A832I8R3"/>
<evidence type="ECO:0000256" key="4">
    <source>
        <dbReference type="ARBA" id="ARBA00023239"/>
    </source>
</evidence>
<feature type="modified residue" description="N6-(pyridoxal phosphate)lysine" evidence="5">
    <location>
        <position position="256"/>
    </location>
</feature>
<accession>A0A832I8R3</accession>
<protein>
    <submittedName>
        <fullName evidence="7">Tryptophanase</fullName>
        <ecNumber evidence="7">4.1.99.1</ecNumber>
    </submittedName>
</protein>
<dbReference type="InterPro" id="IPR015424">
    <property type="entry name" value="PyrdxlP-dep_Trfase"/>
</dbReference>
<dbReference type="InterPro" id="IPR001597">
    <property type="entry name" value="ArAA_b-elim_lyase/Thr_aldolase"/>
</dbReference>
<dbReference type="NCBIfam" id="NF009709">
    <property type="entry name" value="PRK13238.1"/>
    <property type="match status" value="1"/>
</dbReference>
<dbReference type="InterPro" id="IPR015421">
    <property type="entry name" value="PyrdxlP-dep_Trfase_major"/>
</dbReference>
<evidence type="ECO:0000259" key="6">
    <source>
        <dbReference type="Pfam" id="PF01212"/>
    </source>
</evidence>
<dbReference type="Gene3D" id="3.40.640.10">
    <property type="entry name" value="Type I PLP-dependent aspartate aminotransferase-like (Major domain)"/>
    <property type="match status" value="1"/>
</dbReference>
<dbReference type="PANTHER" id="PTHR32325">
    <property type="entry name" value="BETA-ELIMINATING LYASE-LIKE PROTEIN-RELATED"/>
    <property type="match status" value="1"/>
</dbReference>
<dbReference type="EC" id="4.1.99.1" evidence="7"/>
<reference evidence="7" key="1">
    <citation type="journal article" date="2020" name="mSystems">
        <title>Genome- and Community-Level Interaction Insights into Carbon Utilization and Element Cycling Functions of Hydrothermarchaeota in Hydrothermal Sediment.</title>
        <authorList>
            <person name="Zhou Z."/>
            <person name="Liu Y."/>
            <person name="Xu W."/>
            <person name="Pan J."/>
            <person name="Luo Z.H."/>
            <person name="Li M."/>
        </authorList>
    </citation>
    <scope>NUCLEOTIDE SEQUENCE [LARGE SCALE GENOMIC DNA]</scope>
    <source>
        <strain evidence="7">SpSt-381</strain>
    </source>
</reference>
<evidence type="ECO:0000256" key="5">
    <source>
        <dbReference type="PIRSR" id="PIRSR611166-50"/>
    </source>
</evidence>
<comment type="caution">
    <text evidence="7">The sequence shown here is derived from an EMBL/GenBank/DDBJ whole genome shotgun (WGS) entry which is preliminary data.</text>
</comment>
<sequence length="466" mass="52438">MRFPAEPFRIKVVEPIRRVPREERERLIREAGLNIFSVPAESIYVDLLTDSGTSAMSDRQWAGLMLGDESYAGSRNFFHFRDTVREIFGYEHVIPTHQGRVAENLLFSTLLQPGDVVPNNIHFDTTRANVEHQRAEAVDLVVDEGLDPESPHPFKGNLDPAKLDRTLTEKKGRVPLVMITVTNNSGGGQPVSIANVRAVREVCRRHGVPLIFDACRFAENCWFIQQREPGYRQRSIADIARELFALGDGCTMSAKKDGLVNIGGFLALNNREWAERITNLLILIEGFPTYGGLAGRDLEAIARGLREVLDEDYLTFRITQVAHLGEMLDEAGVPIVKPVGGHAVYIDAKRMLPHIPQSQYPGQALVVALYREFGIRAVEVGSLMFGHRDPATGEMVYPRLELVRLAVPRRVYTTEHMRYVAESVIQLHRERERLRGLRITWEAPVLRHFTARLEEIAPAEAAAAAR</sequence>
<comment type="similarity">
    <text evidence="2">Belongs to the beta-eliminating lyase family.</text>
</comment>
<name>A0A832I8R3_UNCEI</name>
<dbReference type="PIRSF" id="PIRSF001386">
    <property type="entry name" value="Trpase"/>
    <property type="match status" value="1"/>
</dbReference>
<dbReference type="EMBL" id="DSQF01000008">
    <property type="protein sequence ID" value="HGZ42642.1"/>
    <property type="molecule type" value="Genomic_DNA"/>
</dbReference>
<dbReference type="InterPro" id="IPR015422">
    <property type="entry name" value="PyrdxlP-dep_Trfase_small"/>
</dbReference>
<keyword evidence="4 7" id="KW-0456">Lyase</keyword>
<dbReference type="Gene3D" id="3.90.1150.10">
    <property type="entry name" value="Aspartate Aminotransferase, domain 1"/>
    <property type="match status" value="1"/>
</dbReference>
<comment type="cofactor">
    <cofactor evidence="1 5">
        <name>pyridoxal 5'-phosphate</name>
        <dbReference type="ChEBI" id="CHEBI:597326"/>
    </cofactor>
</comment>